<organism evidence="5 6">
    <name type="scientific">Bacillus taeanensis</name>
    <dbReference type="NCBI Taxonomy" id="273032"/>
    <lineage>
        <taxon>Bacteria</taxon>
        <taxon>Bacillati</taxon>
        <taxon>Bacillota</taxon>
        <taxon>Bacilli</taxon>
        <taxon>Bacillales</taxon>
        <taxon>Bacillaceae</taxon>
        <taxon>Bacillus</taxon>
    </lineage>
</organism>
<evidence type="ECO:0000256" key="3">
    <source>
        <dbReference type="ARBA" id="ARBA00022777"/>
    </source>
</evidence>
<dbReference type="EMBL" id="QOCW01000014">
    <property type="protein sequence ID" value="RBW69031.1"/>
    <property type="molecule type" value="Genomic_DNA"/>
</dbReference>
<dbReference type="Pfam" id="PF02595">
    <property type="entry name" value="Gly_kinase"/>
    <property type="match status" value="1"/>
</dbReference>
<dbReference type="InterPro" id="IPR018197">
    <property type="entry name" value="Glycerate_kinase_RE-like"/>
</dbReference>
<gene>
    <name evidence="5" type="ORF">DS031_13935</name>
</gene>
<protein>
    <submittedName>
        <fullName evidence="5">Glycerate kinase</fullName>
    </submittedName>
</protein>
<keyword evidence="3 4" id="KW-0418">Kinase</keyword>
<keyword evidence="6" id="KW-1185">Reference proteome</keyword>
<dbReference type="PANTHER" id="PTHR21599:SF0">
    <property type="entry name" value="GLYCERATE KINASE"/>
    <property type="match status" value="1"/>
</dbReference>
<accession>A0A366XYN0</accession>
<evidence type="ECO:0000313" key="6">
    <source>
        <dbReference type="Proteomes" id="UP000253314"/>
    </source>
</evidence>
<keyword evidence="2 4" id="KW-0808">Transferase</keyword>
<dbReference type="Gene3D" id="3.90.1510.10">
    <property type="entry name" value="Glycerate kinase, domain 2"/>
    <property type="match status" value="1"/>
</dbReference>
<dbReference type="Proteomes" id="UP000253314">
    <property type="component" value="Unassembled WGS sequence"/>
</dbReference>
<comment type="similarity">
    <text evidence="1 4">Belongs to the glycerate kinase type-1 family.</text>
</comment>
<dbReference type="InterPro" id="IPR036129">
    <property type="entry name" value="Glycerate_kinase_sf"/>
</dbReference>
<dbReference type="InterPro" id="IPR004381">
    <property type="entry name" value="Glycerate_kinase"/>
</dbReference>
<evidence type="ECO:0000256" key="2">
    <source>
        <dbReference type="ARBA" id="ARBA00022679"/>
    </source>
</evidence>
<dbReference type="SUPFAM" id="SSF110738">
    <property type="entry name" value="Glycerate kinase I"/>
    <property type="match status" value="1"/>
</dbReference>
<proteinExistence type="inferred from homology"/>
<sequence>MKVVIAIDSFKGSISSNDAAKAISSGIQDVYSEAEIISIPLADGGEGTVEALVEAANGKFITKEITGPLHEKVNAVYGLLGDNETAVIEVAAACGLPLIASDKRNPLLTTTFGVGELIKDAVNKGCRKFVIGLGGSSTNDAGVGMLQALGFRFLDQHGEEVGTGGQALNKVISIDLKSILPQLKDCTFRVACDVNNLLHGTNGAAYIFGPQKGATIDIVEELDNGLKHFADVVYQELGKDIHNISGAGAAGGLGAAFTGFLNASLQSGIELILDIVEMEKKMENADFVITGEGKLDGQTSMGKAPLGVSQLAAKQEIPVIALAGAVTKETEQLNEQGITSYFSIMNEPMSLEEAMNSETAFHNLRVTAKQLFQLINAVQK</sequence>
<dbReference type="Gene3D" id="3.40.50.10350">
    <property type="entry name" value="Glycerate kinase, domain 1"/>
    <property type="match status" value="1"/>
</dbReference>
<dbReference type="PIRSF" id="PIRSF006078">
    <property type="entry name" value="GlxK"/>
    <property type="match status" value="1"/>
</dbReference>
<dbReference type="PANTHER" id="PTHR21599">
    <property type="entry name" value="GLYCERATE KINASE"/>
    <property type="match status" value="1"/>
</dbReference>
<dbReference type="InterPro" id="IPR018193">
    <property type="entry name" value="Glyc_kinase_flavodox-like_fold"/>
</dbReference>
<dbReference type="GO" id="GO:0008887">
    <property type="term" value="F:glycerate kinase activity"/>
    <property type="evidence" value="ECO:0007669"/>
    <property type="project" value="UniProtKB-UniRule"/>
</dbReference>
<dbReference type="AlphaFoldDB" id="A0A366XYN0"/>
<comment type="caution">
    <text evidence="5">The sequence shown here is derived from an EMBL/GenBank/DDBJ whole genome shotgun (WGS) entry which is preliminary data.</text>
</comment>
<dbReference type="NCBIfam" id="TIGR00045">
    <property type="entry name" value="glycerate kinase"/>
    <property type="match status" value="1"/>
</dbReference>
<evidence type="ECO:0000256" key="1">
    <source>
        <dbReference type="ARBA" id="ARBA00006284"/>
    </source>
</evidence>
<name>A0A366XYN0_9BACI</name>
<dbReference type="GO" id="GO:0031388">
    <property type="term" value="P:organic acid phosphorylation"/>
    <property type="evidence" value="ECO:0007669"/>
    <property type="project" value="UniProtKB-UniRule"/>
</dbReference>
<dbReference type="RefSeq" id="WP_113806679.1">
    <property type="nucleotide sequence ID" value="NZ_QOCW01000014.1"/>
</dbReference>
<evidence type="ECO:0000256" key="4">
    <source>
        <dbReference type="PIRNR" id="PIRNR006078"/>
    </source>
</evidence>
<evidence type="ECO:0000313" key="5">
    <source>
        <dbReference type="EMBL" id="RBW69031.1"/>
    </source>
</evidence>
<dbReference type="OrthoDB" id="9774290at2"/>
<reference evidence="5 6" key="1">
    <citation type="submission" date="2018-07" db="EMBL/GenBank/DDBJ databases">
        <title>Lottiidibacillus patelloidae gen. nov., sp. nov., isolated from the intestinal tract of a marine limpet and the reclassification of B. taeanensis BH030017T, B. algicola KMM 3737T and B. hwajinpoensis SW-72T as genus Lottiidibacillus.</title>
        <authorList>
            <person name="Liu R."/>
            <person name="Huang Z."/>
        </authorList>
    </citation>
    <scope>NUCLEOTIDE SEQUENCE [LARGE SCALE GENOMIC DNA]</scope>
    <source>
        <strain evidence="5 6">BH030017</strain>
    </source>
</reference>